<protein>
    <submittedName>
        <fullName evidence="2">Uncharacterized protein</fullName>
    </submittedName>
</protein>
<comment type="caution">
    <text evidence="2">The sequence shown here is derived from an EMBL/GenBank/DDBJ whole genome shotgun (WGS) entry which is preliminary data.</text>
</comment>
<reference evidence="2 3" key="1">
    <citation type="journal article" date="2019" name="Sci. Rep.">
        <title>Orb-weaving spider Araneus ventricosus genome elucidates the spidroin gene catalogue.</title>
        <authorList>
            <person name="Kono N."/>
            <person name="Nakamura H."/>
            <person name="Ohtoshi R."/>
            <person name="Moran D.A.P."/>
            <person name="Shinohara A."/>
            <person name="Yoshida Y."/>
            <person name="Fujiwara M."/>
            <person name="Mori M."/>
            <person name="Tomita M."/>
            <person name="Arakawa K."/>
        </authorList>
    </citation>
    <scope>NUCLEOTIDE SEQUENCE [LARGE SCALE GENOMIC DNA]</scope>
</reference>
<dbReference type="Proteomes" id="UP000499080">
    <property type="component" value="Unassembled WGS sequence"/>
</dbReference>
<dbReference type="EMBL" id="BGPR01000036">
    <property type="protein sequence ID" value="GBL84104.1"/>
    <property type="molecule type" value="Genomic_DNA"/>
</dbReference>
<sequence length="66" mass="6933">MKHGYITSKGRGGREGMKRPHAGAVPAPPTPTQDTLLRFRPKEPEGAGVVRQLEKGGASSGVVLVI</sequence>
<proteinExistence type="predicted"/>
<accession>A0A4Y2AZ14</accession>
<evidence type="ECO:0000313" key="2">
    <source>
        <dbReference type="EMBL" id="GBL84104.1"/>
    </source>
</evidence>
<evidence type="ECO:0000256" key="1">
    <source>
        <dbReference type="SAM" id="MobiDB-lite"/>
    </source>
</evidence>
<gene>
    <name evidence="2" type="ORF">AVEN_118527_1</name>
</gene>
<organism evidence="2 3">
    <name type="scientific">Araneus ventricosus</name>
    <name type="common">Orbweaver spider</name>
    <name type="synonym">Epeira ventricosa</name>
    <dbReference type="NCBI Taxonomy" id="182803"/>
    <lineage>
        <taxon>Eukaryota</taxon>
        <taxon>Metazoa</taxon>
        <taxon>Ecdysozoa</taxon>
        <taxon>Arthropoda</taxon>
        <taxon>Chelicerata</taxon>
        <taxon>Arachnida</taxon>
        <taxon>Araneae</taxon>
        <taxon>Araneomorphae</taxon>
        <taxon>Entelegynae</taxon>
        <taxon>Araneoidea</taxon>
        <taxon>Araneidae</taxon>
        <taxon>Araneus</taxon>
    </lineage>
</organism>
<evidence type="ECO:0000313" key="3">
    <source>
        <dbReference type="Proteomes" id="UP000499080"/>
    </source>
</evidence>
<dbReference type="AlphaFoldDB" id="A0A4Y2AZ14"/>
<feature type="region of interest" description="Disordered" evidence="1">
    <location>
        <begin position="1"/>
        <end position="36"/>
    </location>
</feature>
<keyword evidence="3" id="KW-1185">Reference proteome</keyword>
<name>A0A4Y2AZ14_ARAVE</name>